<reference evidence="8 9" key="1">
    <citation type="submission" date="2024-01" db="EMBL/GenBank/DDBJ databases">
        <title>The genome of the rayed Mediterranean limpet Patella caerulea (Linnaeus, 1758).</title>
        <authorList>
            <person name="Anh-Thu Weber A."/>
            <person name="Halstead-Nussloch G."/>
        </authorList>
    </citation>
    <scope>NUCLEOTIDE SEQUENCE [LARGE SCALE GENOMIC DNA]</scope>
    <source>
        <strain evidence="8">AATW-2023a</strain>
        <tissue evidence="8">Whole specimen</tissue>
    </source>
</reference>
<dbReference type="InterPro" id="IPR002035">
    <property type="entry name" value="VWF_A"/>
</dbReference>
<evidence type="ECO:0000256" key="3">
    <source>
        <dbReference type="ARBA" id="ARBA00022729"/>
    </source>
</evidence>
<feature type="domain" description="VWFA" evidence="7">
    <location>
        <begin position="468"/>
        <end position="643"/>
    </location>
</feature>
<comment type="subcellular location">
    <subcellularLocation>
        <location evidence="1">Secreted</location>
    </subcellularLocation>
</comment>
<feature type="domain" description="VWFA" evidence="7">
    <location>
        <begin position="32"/>
        <end position="210"/>
    </location>
</feature>
<keyword evidence="4" id="KW-0677">Repeat</keyword>
<evidence type="ECO:0000256" key="2">
    <source>
        <dbReference type="ARBA" id="ARBA00022525"/>
    </source>
</evidence>
<sequence>MMNYLFTLFGLFTVVFAAPSKLERTCGGKPADVVFVIDSSSSIWPEDFTRHVLPFVRDVTAMFDIGPGPTQSRVGVVTFGTNHYLRFHLNTFLDKETVLERIMAIDMTGGQTNTAGALNYVTDHMFTNKRGSRTGVDHIVIVLTDGESNDMDKTKKAAYHAHQSGLQVFSIGVGSGVDVEELGDIASDPKSKFMFEITDFRALQRIKDELAIRTCEIPTTTTTTTTTTTQASTTTLPPTSTEDLYIADAPLSLRSCGGKPADVYFILDSSSSIWKKDYYEKMVKFVHDVSDIFDIGSDKTRVGVVTFSDQNTPVFGLDDFTSREELLAAMSSDVIPYLTGGTNTAAAIKYVTEIGFSPIIARPSVAHVAVIITDGQSKDAEATLIEAEAAKKSGIYMFAIGVGDSVDEQELKDMASEPSKDYVFSVNNFGALDTIKNLFAVKTCLVSSSEEMPSDQQSNTVCELEPSDIAFGFDSFAMGQKQSHRVVQIITSLTNHMKSRSKGYYQFSVLSNACSRHRDVPMTDIRQAESVLGDMKDDMTSQLHQVIKQLRRKTFSPSNNARLGAQKVAILFLDDSATMDKKRVIANAKRAKASGIEIFAVSLSPMDQSFVREIVSDSVKTHLIQAERNEDVLTIRNKIIKQLC</sequence>
<comment type="caution">
    <text evidence="8">The sequence shown here is derived from an EMBL/GenBank/DDBJ whole genome shotgun (WGS) entry which is preliminary data.</text>
</comment>
<keyword evidence="9" id="KW-1185">Reference proteome</keyword>
<feature type="signal peptide" evidence="6">
    <location>
        <begin position="1"/>
        <end position="17"/>
    </location>
</feature>
<keyword evidence="2" id="KW-0964">Secreted</keyword>
<evidence type="ECO:0000256" key="5">
    <source>
        <dbReference type="ARBA" id="ARBA00023180"/>
    </source>
</evidence>
<evidence type="ECO:0000256" key="4">
    <source>
        <dbReference type="ARBA" id="ARBA00022737"/>
    </source>
</evidence>
<evidence type="ECO:0000259" key="7">
    <source>
        <dbReference type="PROSITE" id="PS50234"/>
    </source>
</evidence>
<proteinExistence type="predicted"/>
<keyword evidence="5" id="KW-0325">Glycoprotein</keyword>
<evidence type="ECO:0000313" key="9">
    <source>
        <dbReference type="Proteomes" id="UP001347796"/>
    </source>
</evidence>
<name>A0AAN8K5M2_PATCE</name>
<dbReference type="CDD" id="cd01450">
    <property type="entry name" value="vWFA_subfamily_ECM"/>
    <property type="match status" value="1"/>
</dbReference>
<feature type="chain" id="PRO_5042993722" description="VWFA domain-containing protein" evidence="6">
    <location>
        <begin position="18"/>
        <end position="644"/>
    </location>
</feature>
<feature type="domain" description="VWFA" evidence="7">
    <location>
        <begin position="262"/>
        <end position="439"/>
    </location>
</feature>
<protein>
    <recommendedName>
        <fullName evidence="7">VWFA domain-containing protein</fullName>
    </recommendedName>
</protein>
<dbReference type="InterPro" id="IPR050525">
    <property type="entry name" value="ECM_Assembly_Org"/>
</dbReference>
<dbReference type="SUPFAM" id="SSF53300">
    <property type="entry name" value="vWA-like"/>
    <property type="match status" value="3"/>
</dbReference>
<dbReference type="FunFam" id="3.40.50.410:FF:000004">
    <property type="entry name" value="collagen alpha-6(VI) chain"/>
    <property type="match status" value="1"/>
</dbReference>
<organism evidence="8 9">
    <name type="scientific">Patella caerulea</name>
    <name type="common">Rayed Mediterranean limpet</name>
    <dbReference type="NCBI Taxonomy" id="87958"/>
    <lineage>
        <taxon>Eukaryota</taxon>
        <taxon>Metazoa</taxon>
        <taxon>Spiralia</taxon>
        <taxon>Lophotrochozoa</taxon>
        <taxon>Mollusca</taxon>
        <taxon>Gastropoda</taxon>
        <taxon>Patellogastropoda</taxon>
        <taxon>Patelloidea</taxon>
        <taxon>Patellidae</taxon>
        <taxon>Patella</taxon>
    </lineage>
</organism>
<evidence type="ECO:0000256" key="6">
    <source>
        <dbReference type="SAM" id="SignalP"/>
    </source>
</evidence>
<dbReference type="SMART" id="SM00327">
    <property type="entry name" value="VWA"/>
    <property type="match status" value="3"/>
</dbReference>
<dbReference type="Pfam" id="PF00092">
    <property type="entry name" value="VWA"/>
    <property type="match status" value="3"/>
</dbReference>
<dbReference type="AlphaFoldDB" id="A0AAN8K5M2"/>
<dbReference type="PROSITE" id="PS50234">
    <property type="entry name" value="VWFA"/>
    <property type="match status" value="3"/>
</dbReference>
<dbReference type="GO" id="GO:0005576">
    <property type="term" value="C:extracellular region"/>
    <property type="evidence" value="ECO:0007669"/>
    <property type="project" value="UniProtKB-SubCell"/>
</dbReference>
<keyword evidence="3 6" id="KW-0732">Signal</keyword>
<dbReference type="PRINTS" id="PR00453">
    <property type="entry name" value="VWFADOMAIN"/>
</dbReference>
<dbReference type="PANTHER" id="PTHR24020">
    <property type="entry name" value="COLLAGEN ALPHA"/>
    <property type="match status" value="1"/>
</dbReference>
<dbReference type="EMBL" id="JAZGQO010000003">
    <property type="protein sequence ID" value="KAK6188179.1"/>
    <property type="molecule type" value="Genomic_DNA"/>
</dbReference>
<evidence type="ECO:0000313" key="8">
    <source>
        <dbReference type="EMBL" id="KAK6188179.1"/>
    </source>
</evidence>
<gene>
    <name evidence="8" type="ORF">SNE40_004415</name>
</gene>
<evidence type="ECO:0000256" key="1">
    <source>
        <dbReference type="ARBA" id="ARBA00004613"/>
    </source>
</evidence>
<dbReference type="InterPro" id="IPR036465">
    <property type="entry name" value="vWFA_dom_sf"/>
</dbReference>
<dbReference type="Proteomes" id="UP001347796">
    <property type="component" value="Unassembled WGS sequence"/>
</dbReference>
<dbReference type="PANTHER" id="PTHR24020:SF84">
    <property type="entry name" value="VWFA DOMAIN-CONTAINING PROTEIN"/>
    <property type="match status" value="1"/>
</dbReference>
<accession>A0AAN8K5M2</accession>
<dbReference type="Gene3D" id="3.40.50.410">
    <property type="entry name" value="von Willebrand factor, type A domain"/>
    <property type="match status" value="3"/>
</dbReference>